<dbReference type="OrthoDB" id="5600341at2"/>
<dbReference type="AlphaFoldDB" id="A0A427UTJ1"/>
<dbReference type="PROSITE" id="PS51257">
    <property type="entry name" value="PROKAR_LIPOPROTEIN"/>
    <property type="match status" value="1"/>
</dbReference>
<dbReference type="InterPro" id="IPR005184">
    <property type="entry name" value="DUF306_Meta_HslJ"/>
</dbReference>
<keyword evidence="3" id="KW-0346">Stress response</keyword>
<evidence type="ECO:0000256" key="1">
    <source>
        <dbReference type="SAM" id="SignalP"/>
    </source>
</evidence>
<comment type="caution">
    <text evidence="3">The sequence shown here is derived from an EMBL/GenBank/DDBJ whole genome shotgun (WGS) entry which is preliminary data.</text>
</comment>
<proteinExistence type="predicted"/>
<reference evidence="3 4" key="1">
    <citation type="submission" date="2018-10" db="EMBL/GenBank/DDBJ databases">
        <title>Transmission dynamics of multidrug resistant bacteria on intensive care unit surfaces.</title>
        <authorList>
            <person name="D'Souza A.W."/>
            <person name="Potter R.F."/>
            <person name="Wallace M."/>
            <person name="Shupe A."/>
            <person name="Patel S."/>
            <person name="Sun S."/>
            <person name="Gul D."/>
            <person name="Kwon J.H."/>
            <person name="Andleeb S."/>
            <person name="Burnham C.-A.D."/>
            <person name="Dantas G."/>
        </authorList>
    </citation>
    <scope>NUCLEOTIDE SEQUENCE [LARGE SCALE GENOMIC DNA]</scope>
    <source>
        <strain evidence="3 4">AS_373</strain>
    </source>
</reference>
<dbReference type="EMBL" id="RHXB01000012">
    <property type="protein sequence ID" value="RSE23849.1"/>
    <property type="molecule type" value="Genomic_DNA"/>
</dbReference>
<feature type="domain" description="DUF306" evidence="2">
    <location>
        <begin position="28"/>
        <end position="131"/>
    </location>
</feature>
<dbReference type="InterPro" id="IPR038670">
    <property type="entry name" value="HslJ-like_sf"/>
</dbReference>
<evidence type="ECO:0000313" key="4">
    <source>
        <dbReference type="Proteomes" id="UP000275331"/>
    </source>
</evidence>
<keyword evidence="1" id="KW-0732">Signal</keyword>
<dbReference type="Proteomes" id="UP000275331">
    <property type="component" value="Unassembled WGS sequence"/>
</dbReference>
<evidence type="ECO:0000259" key="2">
    <source>
        <dbReference type="Pfam" id="PF03724"/>
    </source>
</evidence>
<feature type="chain" id="PRO_5019547597" evidence="1">
    <location>
        <begin position="21"/>
        <end position="140"/>
    </location>
</feature>
<sequence>MKKLTCLALGIALLAGCAQSASDALSAKDLEHRRYVLESVDGKPITASQRQLDISFGEKLHVAGSMCNRFMGQGKLDGNVLKVDGMASTRMLCAEPELNQLDNLIGELLTTGATVAVKPQSLTLKNQQHTLVYKQADWVY</sequence>
<accession>A0A427UTJ1</accession>
<dbReference type="PANTHER" id="PTHR35535:SF1">
    <property type="entry name" value="HEAT SHOCK PROTEIN HSLJ"/>
    <property type="match status" value="1"/>
</dbReference>
<dbReference type="PANTHER" id="PTHR35535">
    <property type="entry name" value="HEAT SHOCK PROTEIN HSLJ"/>
    <property type="match status" value="1"/>
</dbReference>
<dbReference type="Gene3D" id="2.40.128.270">
    <property type="match status" value="1"/>
</dbReference>
<dbReference type="NCBIfam" id="NF007766">
    <property type="entry name" value="PRK10449.1"/>
    <property type="match status" value="1"/>
</dbReference>
<dbReference type="RefSeq" id="WP_125294416.1">
    <property type="nucleotide sequence ID" value="NZ_JAPTZM010000001.1"/>
</dbReference>
<evidence type="ECO:0000313" key="3">
    <source>
        <dbReference type="EMBL" id="RSE23849.1"/>
    </source>
</evidence>
<protein>
    <submittedName>
        <fullName evidence="3">Heat shock protein HslJ</fullName>
    </submittedName>
</protein>
<feature type="signal peptide" evidence="1">
    <location>
        <begin position="1"/>
        <end position="20"/>
    </location>
</feature>
<dbReference type="InterPro" id="IPR053147">
    <property type="entry name" value="Hsp_HslJ-like"/>
</dbReference>
<dbReference type="Pfam" id="PF03724">
    <property type="entry name" value="META"/>
    <property type="match status" value="1"/>
</dbReference>
<organism evidence="3 4">
    <name type="scientific">Atlantibacter subterraneus</name>
    <dbReference type="NCBI Taxonomy" id="255519"/>
    <lineage>
        <taxon>Bacteria</taxon>
        <taxon>Pseudomonadati</taxon>
        <taxon>Pseudomonadota</taxon>
        <taxon>Gammaproteobacteria</taxon>
        <taxon>Enterobacterales</taxon>
        <taxon>Enterobacteriaceae</taxon>
        <taxon>Atlantibacter</taxon>
    </lineage>
</organism>
<gene>
    <name evidence="3" type="primary">hslJ</name>
    <name evidence="3" type="ORF">EGT71_17055</name>
</gene>
<name>A0A427UTJ1_9ENTR</name>